<organism evidence="1 2">
    <name type="scientific">Dendrobium catenatum</name>
    <dbReference type="NCBI Taxonomy" id="906689"/>
    <lineage>
        <taxon>Eukaryota</taxon>
        <taxon>Viridiplantae</taxon>
        <taxon>Streptophyta</taxon>
        <taxon>Embryophyta</taxon>
        <taxon>Tracheophyta</taxon>
        <taxon>Spermatophyta</taxon>
        <taxon>Magnoliopsida</taxon>
        <taxon>Liliopsida</taxon>
        <taxon>Asparagales</taxon>
        <taxon>Orchidaceae</taxon>
        <taxon>Epidendroideae</taxon>
        <taxon>Malaxideae</taxon>
        <taxon>Dendrobiinae</taxon>
        <taxon>Dendrobium</taxon>
    </lineage>
</organism>
<accession>A0A2I0XB95</accession>
<evidence type="ECO:0000313" key="2">
    <source>
        <dbReference type="Proteomes" id="UP000233837"/>
    </source>
</evidence>
<dbReference type="AlphaFoldDB" id="A0A2I0XB95"/>
<keyword evidence="2" id="KW-1185">Reference proteome</keyword>
<dbReference type="Proteomes" id="UP000233837">
    <property type="component" value="Unassembled WGS sequence"/>
</dbReference>
<sequence length="98" mass="11181">MVEAESSFSGYKPTSYVSSLHQLQFTRKGGKRKLGRVDRLRLERGAKVGKGRSRAGGRRSSAAFAMRVRIQEKRPLRILWRAWAAYLCVERISVWGRG</sequence>
<proteinExistence type="predicted"/>
<protein>
    <submittedName>
        <fullName evidence="1">Uncharacterized protein</fullName>
    </submittedName>
</protein>
<evidence type="ECO:0000313" key="1">
    <source>
        <dbReference type="EMBL" id="PKU85198.1"/>
    </source>
</evidence>
<gene>
    <name evidence="1" type="ORF">MA16_Dca022282</name>
</gene>
<reference evidence="1 2" key="2">
    <citation type="journal article" date="2017" name="Nature">
        <title>The Apostasia genome and the evolution of orchids.</title>
        <authorList>
            <person name="Zhang G.Q."/>
            <person name="Liu K.W."/>
            <person name="Li Z."/>
            <person name="Lohaus R."/>
            <person name="Hsiao Y.Y."/>
            <person name="Niu S.C."/>
            <person name="Wang J.Y."/>
            <person name="Lin Y.C."/>
            <person name="Xu Q."/>
            <person name="Chen L.J."/>
            <person name="Yoshida K."/>
            <person name="Fujiwara S."/>
            <person name="Wang Z.W."/>
            <person name="Zhang Y.Q."/>
            <person name="Mitsuda N."/>
            <person name="Wang M."/>
            <person name="Liu G.H."/>
            <person name="Pecoraro L."/>
            <person name="Huang H.X."/>
            <person name="Xiao X.J."/>
            <person name="Lin M."/>
            <person name="Wu X.Y."/>
            <person name="Wu W.L."/>
            <person name="Chen Y.Y."/>
            <person name="Chang S.B."/>
            <person name="Sakamoto S."/>
            <person name="Ohme-Takagi M."/>
            <person name="Yagi M."/>
            <person name="Zeng S.J."/>
            <person name="Shen C.Y."/>
            <person name="Yeh C.M."/>
            <person name="Luo Y.B."/>
            <person name="Tsai W.C."/>
            <person name="Van de Peer Y."/>
            <person name="Liu Z.J."/>
        </authorList>
    </citation>
    <scope>NUCLEOTIDE SEQUENCE [LARGE SCALE GENOMIC DNA]</scope>
    <source>
        <tissue evidence="1">The whole plant</tissue>
    </source>
</reference>
<name>A0A2I0XB95_9ASPA</name>
<reference evidence="1 2" key="1">
    <citation type="journal article" date="2016" name="Sci. Rep.">
        <title>The Dendrobium catenatum Lindl. genome sequence provides insights into polysaccharide synthase, floral development and adaptive evolution.</title>
        <authorList>
            <person name="Zhang G.Q."/>
            <person name="Xu Q."/>
            <person name="Bian C."/>
            <person name="Tsai W.C."/>
            <person name="Yeh C.M."/>
            <person name="Liu K.W."/>
            <person name="Yoshida K."/>
            <person name="Zhang L.S."/>
            <person name="Chang S.B."/>
            <person name="Chen F."/>
            <person name="Shi Y."/>
            <person name="Su Y.Y."/>
            <person name="Zhang Y.Q."/>
            <person name="Chen L.J."/>
            <person name="Yin Y."/>
            <person name="Lin M."/>
            <person name="Huang H."/>
            <person name="Deng H."/>
            <person name="Wang Z.W."/>
            <person name="Zhu S.L."/>
            <person name="Zhao X."/>
            <person name="Deng C."/>
            <person name="Niu S.C."/>
            <person name="Huang J."/>
            <person name="Wang M."/>
            <person name="Liu G.H."/>
            <person name="Yang H.J."/>
            <person name="Xiao X.J."/>
            <person name="Hsiao Y.Y."/>
            <person name="Wu W.L."/>
            <person name="Chen Y.Y."/>
            <person name="Mitsuda N."/>
            <person name="Ohme-Takagi M."/>
            <person name="Luo Y.B."/>
            <person name="Van de Peer Y."/>
            <person name="Liu Z.J."/>
        </authorList>
    </citation>
    <scope>NUCLEOTIDE SEQUENCE [LARGE SCALE GENOMIC DNA]</scope>
    <source>
        <tissue evidence="1">The whole plant</tissue>
    </source>
</reference>
<dbReference type="EMBL" id="KZ501988">
    <property type="protein sequence ID" value="PKU85198.1"/>
    <property type="molecule type" value="Genomic_DNA"/>
</dbReference>